<keyword evidence="7 14" id="KW-0256">Endoplasmic reticulum</keyword>
<sequence length="880" mass="100882">MSFQELELIDGVRFNWNLFPSTRLEASQLSTPLACLYTPLHERDLDYQPIPTTTGYPIQCNTCRNYVNPFIKIDRKNNMWWCPFCQKKSYLPDDYKLPESPQSVDEWPIELRQTSSTLEFELPDTITDAVSTQLPLAFFIVIDVYQHIEDTPDDPFRALKSSLVKFIERIPVGSLVGLITYSDTVRVHKIGKPDHVINLNDILRDTSANYKAIFDESTIVKCLKILGLESKPLDTDWKESPLIQEQILTELNPENKAVFLEKIRNVKPKLTDSYRPSRSSGLAHYVTTVLLSRASYKNYLGKTIFFTTGPCTSFPGVVLDLKQGQSMRSHTDILNFNAPHFVPSLRFYQCLGYIANGQSIERAFSISKSSSMKPNNFGLSPGAPSWNTDIFVGSLDQVGIYEMKHAANLSMGNIYLLDSFKSFKLEQCLGRAFNSFPTKVFNTLTIATSQDLKISKMIGDIGYPLPSSYGQSLKYYEQHHDKISDNLTKFDSPVAKKSFTNRWWFNLLTKNVTLAFQFDMNTKRSSSDLMANGTREAYIQFQLKYWDFVSKSWKLRISTIEKQTTLSVLVSRKSGSPQNTRIIKEHQLLKSFDQECWMIILSRLLISKIDSSLGYDRVDDLKDLLDSTFVRLLFYFGGVKLDLSSSNSHNPYLRLQQIYTMNEHFKLLPALIYHFRRNTQLFSIFNSSPDEIAYYHSSFLKMSCDLSLKVVQPQLFEISIESTKEVPLDSSSLSMCPEDLFLIMDTVFQIIVFKLQASLKLHLSNNDEFFTERTSEIALPMSFVNPILAKRDAVIPNLVLTQTNHSQSRFLVSRLNPNDKDDTQVQVEKNTKSSGFWDKFKQLTIAPPSYNVMKTDDLSLRQYYDGLVLLVKSYKIGDDE</sequence>
<evidence type="ECO:0000256" key="9">
    <source>
        <dbReference type="ARBA" id="ARBA00022892"/>
    </source>
</evidence>
<keyword evidence="12 14" id="KW-0968">Cytoplasmic vesicle</keyword>
<evidence type="ECO:0000259" key="17">
    <source>
        <dbReference type="Pfam" id="PF04815"/>
    </source>
</evidence>
<dbReference type="AlphaFoldDB" id="A0A1E4SG91"/>
<feature type="domain" description="Sec23/Sec24 helical" evidence="17">
    <location>
        <begin position="593"/>
        <end position="708"/>
    </location>
</feature>
<dbReference type="InterPro" id="IPR036465">
    <property type="entry name" value="vWFA_dom_sf"/>
</dbReference>
<dbReference type="GO" id="GO:0000139">
    <property type="term" value="C:Golgi membrane"/>
    <property type="evidence" value="ECO:0007669"/>
    <property type="project" value="UniProtKB-SubCell"/>
</dbReference>
<dbReference type="Pfam" id="PF04811">
    <property type="entry name" value="Sec23_trunk"/>
    <property type="match status" value="1"/>
</dbReference>
<dbReference type="Proteomes" id="UP000094285">
    <property type="component" value="Unassembled WGS sequence"/>
</dbReference>
<dbReference type="InterPro" id="IPR006900">
    <property type="entry name" value="Sec23/24_helical_dom"/>
</dbReference>
<keyword evidence="19" id="KW-1185">Reference proteome</keyword>
<evidence type="ECO:0000259" key="15">
    <source>
        <dbReference type="Pfam" id="PF04810"/>
    </source>
</evidence>
<reference evidence="19" key="1">
    <citation type="submission" date="2016-05" db="EMBL/GenBank/DDBJ databases">
        <title>Comparative genomics of biotechnologically important yeasts.</title>
        <authorList>
            <consortium name="DOE Joint Genome Institute"/>
            <person name="Riley R."/>
            <person name="Haridas S."/>
            <person name="Wolfe K.H."/>
            <person name="Lopes M.R."/>
            <person name="Hittinger C.T."/>
            <person name="Goker M."/>
            <person name="Salamov A."/>
            <person name="Wisecaver J."/>
            <person name="Long T.M."/>
            <person name="Aerts A.L."/>
            <person name="Barry K."/>
            <person name="Choi C."/>
            <person name="Clum A."/>
            <person name="Coughlan A.Y."/>
            <person name="Deshpande S."/>
            <person name="Douglass A.P."/>
            <person name="Hanson S.J."/>
            <person name="Klenk H.-P."/>
            <person name="Labutti K."/>
            <person name="Lapidus A."/>
            <person name="Lindquist E."/>
            <person name="Lipzen A."/>
            <person name="Meier-Kolthoff J.P."/>
            <person name="Ohm R.A."/>
            <person name="Otillar R.P."/>
            <person name="Pangilinan J."/>
            <person name="Peng Y."/>
            <person name="Rokas A."/>
            <person name="Rosa C.A."/>
            <person name="Scheuner C."/>
            <person name="Sibirny A.A."/>
            <person name="Slot J.C."/>
            <person name="Stielow J.B."/>
            <person name="Sun H."/>
            <person name="Kurtzman C.P."/>
            <person name="Blackwell M."/>
            <person name="Grigoriev I.V."/>
            <person name="Jeffries T.W."/>
        </authorList>
    </citation>
    <scope>NUCLEOTIDE SEQUENCE [LARGE SCALE GENOMIC DNA]</scope>
    <source>
        <strain evidence="19">NRRL Y-17324</strain>
    </source>
</reference>
<dbReference type="STRING" id="984487.A0A1E4SG91"/>
<dbReference type="InterPro" id="IPR037364">
    <property type="entry name" value="Sec23"/>
</dbReference>
<dbReference type="Pfam" id="PF04815">
    <property type="entry name" value="Sec23_helical"/>
    <property type="match status" value="1"/>
</dbReference>
<dbReference type="Gene3D" id="3.40.20.10">
    <property type="entry name" value="Severin"/>
    <property type="match status" value="1"/>
</dbReference>
<comment type="similarity">
    <text evidence="3 14">Belongs to the SEC23/SEC24 family. SEC23 subfamily.</text>
</comment>
<evidence type="ECO:0000256" key="13">
    <source>
        <dbReference type="ARBA" id="ARBA00025471"/>
    </source>
</evidence>
<dbReference type="SUPFAM" id="SSF82919">
    <property type="entry name" value="Zn-finger domain of Sec23/24"/>
    <property type="match status" value="1"/>
</dbReference>
<dbReference type="PANTHER" id="PTHR11141">
    <property type="entry name" value="PROTEIN TRANSPORT PROTEIN SEC23"/>
    <property type="match status" value="1"/>
</dbReference>
<keyword evidence="14" id="KW-0333">Golgi apparatus</keyword>
<dbReference type="Gene3D" id="3.40.50.410">
    <property type="entry name" value="von Willebrand factor, type A domain"/>
    <property type="match status" value="1"/>
</dbReference>
<dbReference type="InterPro" id="IPR036180">
    <property type="entry name" value="Gelsolin-like_dom_sf"/>
</dbReference>
<evidence type="ECO:0000256" key="14">
    <source>
        <dbReference type="RuleBase" id="RU365030"/>
    </source>
</evidence>
<protein>
    <recommendedName>
        <fullName evidence="14">Protein transport protein SEC23</fullName>
    </recommendedName>
</protein>
<keyword evidence="10 14" id="KW-0653">Protein transport</keyword>
<dbReference type="InterPro" id="IPR036174">
    <property type="entry name" value="Znf_Sec23_Sec24_sf"/>
</dbReference>
<dbReference type="GO" id="GO:0006886">
    <property type="term" value="P:intracellular protein transport"/>
    <property type="evidence" value="ECO:0007669"/>
    <property type="project" value="InterPro"/>
</dbReference>
<dbReference type="InterPro" id="IPR006896">
    <property type="entry name" value="Sec23/24_trunk_dom"/>
</dbReference>
<evidence type="ECO:0000256" key="10">
    <source>
        <dbReference type="ARBA" id="ARBA00022927"/>
    </source>
</evidence>
<gene>
    <name evidence="18" type="ORF">CANTADRAFT_53614</name>
</gene>
<keyword evidence="11 14" id="KW-0472">Membrane</keyword>
<evidence type="ECO:0000256" key="2">
    <source>
        <dbReference type="ARBA" id="ARBA00004397"/>
    </source>
</evidence>
<dbReference type="GO" id="GO:0008270">
    <property type="term" value="F:zinc ion binding"/>
    <property type="evidence" value="ECO:0007669"/>
    <property type="project" value="InterPro"/>
</dbReference>
<dbReference type="SUPFAM" id="SSF82754">
    <property type="entry name" value="C-terminal, gelsolin-like domain of Sec23/24"/>
    <property type="match status" value="1"/>
</dbReference>
<dbReference type="SUPFAM" id="SSF81995">
    <property type="entry name" value="beta-sandwich domain of Sec23/24"/>
    <property type="match status" value="1"/>
</dbReference>
<keyword evidence="5 14" id="KW-0963">Cytoplasm</keyword>
<proteinExistence type="inferred from homology"/>
<evidence type="ECO:0000256" key="7">
    <source>
        <dbReference type="ARBA" id="ARBA00022824"/>
    </source>
</evidence>
<keyword evidence="8 14" id="KW-0862">Zinc</keyword>
<evidence type="ECO:0000256" key="1">
    <source>
        <dbReference type="ARBA" id="ARBA00004299"/>
    </source>
</evidence>
<evidence type="ECO:0000313" key="19">
    <source>
        <dbReference type="Proteomes" id="UP000094285"/>
    </source>
</evidence>
<dbReference type="GO" id="GO:0090110">
    <property type="term" value="P:COPII-coated vesicle cargo loading"/>
    <property type="evidence" value="ECO:0007669"/>
    <property type="project" value="TreeGrafter"/>
</dbReference>
<dbReference type="GO" id="GO:0070971">
    <property type="term" value="C:endoplasmic reticulum exit site"/>
    <property type="evidence" value="ECO:0007669"/>
    <property type="project" value="TreeGrafter"/>
</dbReference>
<keyword evidence="6 14" id="KW-0479">Metal-binding</keyword>
<dbReference type="PANTHER" id="PTHR11141:SF0">
    <property type="entry name" value="PROTEIN TRANSPORT PROTEIN SEC23"/>
    <property type="match status" value="1"/>
</dbReference>
<name>A0A1E4SG91_9ASCO</name>
<feature type="domain" description="Zinc finger Sec23/Sec24-type" evidence="15">
    <location>
        <begin position="57"/>
        <end position="95"/>
    </location>
</feature>
<evidence type="ECO:0000256" key="5">
    <source>
        <dbReference type="ARBA" id="ARBA00022490"/>
    </source>
</evidence>
<feature type="domain" description="Sec23/Sec24 trunk" evidence="16">
    <location>
        <begin position="134"/>
        <end position="352"/>
    </location>
</feature>
<keyword evidence="9 14" id="KW-0931">ER-Golgi transport</keyword>
<dbReference type="SUPFAM" id="SSF81811">
    <property type="entry name" value="Helical domain of Sec23/24"/>
    <property type="match status" value="1"/>
</dbReference>
<dbReference type="Pfam" id="PF04810">
    <property type="entry name" value="zf-Sec23_Sec24"/>
    <property type="match status" value="1"/>
</dbReference>
<dbReference type="InterPro" id="IPR006895">
    <property type="entry name" value="Znf_Sec23_Sec24"/>
</dbReference>
<comment type="function">
    <text evidence="13 14">Component of the coat protein complex II (COPII) which promotes the formation of transport vesicles from the endoplasmic reticulum (ER). The coat has two main functions, the physical deformation of the endoplasmic reticulum membrane into vesicles and the selection of cargo molecules.</text>
</comment>
<dbReference type="Gene3D" id="2.60.40.1670">
    <property type="entry name" value="beta-sandwich domain of Sec23/24"/>
    <property type="match status" value="2"/>
</dbReference>
<evidence type="ECO:0000256" key="11">
    <source>
        <dbReference type="ARBA" id="ARBA00023136"/>
    </source>
</evidence>
<evidence type="ECO:0000256" key="12">
    <source>
        <dbReference type="ARBA" id="ARBA00023329"/>
    </source>
</evidence>
<dbReference type="RefSeq" id="XP_020063618.1">
    <property type="nucleotide sequence ID" value="XM_020210239.1"/>
</dbReference>
<dbReference type="GO" id="GO:0030127">
    <property type="term" value="C:COPII vesicle coat"/>
    <property type="evidence" value="ECO:0007669"/>
    <property type="project" value="InterPro"/>
</dbReference>
<dbReference type="InterPro" id="IPR036175">
    <property type="entry name" value="Sec23/24_helical_dom_sf"/>
</dbReference>
<evidence type="ECO:0000256" key="4">
    <source>
        <dbReference type="ARBA" id="ARBA00022448"/>
    </source>
</evidence>
<keyword evidence="4 14" id="KW-0813">Transport</keyword>
<evidence type="ECO:0000313" key="18">
    <source>
        <dbReference type="EMBL" id="ODV78496.1"/>
    </source>
</evidence>
<comment type="subcellular location">
    <subcellularLocation>
        <location evidence="14">Cytoplasm</location>
    </subcellularLocation>
    <subcellularLocation>
        <location evidence="1 14">Cytoplasmic vesicle</location>
        <location evidence="1 14">COPII-coated vesicle membrane</location>
        <topology evidence="1 14">Peripheral membrane protein</topology>
        <orientation evidence="1 14">Cytoplasmic side</orientation>
    </subcellularLocation>
    <subcellularLocation>
        <location evidence="2 14">Endoplasmic reticulum membrane</location>
        <topology evidence="2 14">Peripheral membrane protein</topology>
        <orientation evidence="2 14">Cytoplasmic side</orientation>
    </subcellularLocation>
    <subcellularLocation>
        <location evidence="14">Golgi apparatus membrane</location>
        <topology evidence="14">Peripheral membrane protein</topology>
        <orientation evidence="14">Cytoplasmic side</orientation>
    </subcellularLocation>
</comment>
<dbReference type="InterPro" id="IPR029006">
    <property type="entry name" value="ADF-H/Gelsolin-like_dom_sf"/>
</dbReference>
<organism evidence="18 19">
    <name type="scientific">Suhomyces tanzawaensis NRRL Y-17324</name>
    <dbReference type="NCBI Taxonomy" id="984487"/>
    <lineage>
        <taxon>Eukaryota</taxon>
        <taxon>Fungi</taxon>
        <taxon>Dikarya</taxon>
        <taxon>Ascomycota</taxon>
        <taxon>Saccharomycotina</taxon>
        <taxon>Pichiomycetes</taxon>
        <taxon>Debaryomycetaceae</taxon>
        <taxon>Suhomyces</taxon>
    </lineage>
</organism>
<dbReference type="EMBL" id="KV453913">
    <property type="protein sequence ID" value="ODV78496.1"/>
    <property type="molecule type" value="Genomic_DNA"/>
</dbReference>
<dbReference type="SUPFAM" id="SSF53300">
    <property type="entry name" value="vWA-like"/>
    <property type="match status" value="1"/>
</dbReference>
<dbReference type="GO" id="GO:0005096">
    <property type="term" value="F:GTPase activator activity"/>
    <property type="evidence" value="ECO:0007669"/>
    <property type="project" value="TreeGrafter"/>
</dbReference>
<dbReference type="GeneID" id="30984375"/>
<evidence type="ECO:0000259" key="16">
    <source>
        <dbReference type="Pfam" id="PF04811"/>
    </source>
</evidence>
<evidence type="ECO:0000256" key="8">
    <source>
        <dbReference type="ARBA" id="ARBA00022833"/>
    </source>
</evidence>
<evidence type="ECO:0000256" key="6">
    <source>
        <dbReference type="ARBA" id="ARBA00022723"/>
    </source>
</evidence>
<dbReference type="Gene3D" id="1.20.120.730">
    <property type="entry name" value="Sec23/Sec24 helical domain"/>
    <property type="match status" value="1"/>
</dbReference>
<dbReference type="OrthoDB" id="4093209at2759"/>
<evidence type="ECO:0000256" key="3">
    <source>
        <dbReference type="ARBA" id="ARBA00009210"/>
    </source>
</evidence>
<accession>A0A1E4SG91</accession>
<dbReference type="GO" id="GO:0005789">
    <property type="term" value="C:endoplasmic reticulum membrane"/>
    <property type="evidence" value="ECO:0007669"/>
    <property type="project" value="UniProtKB-SubCell"/>
</dbReference>